<reference evidence="5" key="1">
    <citation type="submission" date="2019-09" db="EMBL/GenBank/DDBJ databases">
        <title>Draft genome information of white flower Hibiscus syriacus.</title>
        <authorList>
            <person name="Kim Y.-M."/>
        </authorList>
    </citation>
    <scope>NUCLEOTIDE SEQUENCE [LARGE SCALE GENOMIC DNA]</scope>
    <source>
        <strain evidence="5">YM2019G1</strain>
    </source>
</reference>
<dbReference type="InterPro" id="IPR035513">
    <property type="entry name" value="Invertase/methylesterase_inhib"/>
</dbReference>
<dbReference type="PANTHER" id="PTHR35357">
    <property type="entry name" value="OS02G0537100 PROTEIN"/>
    <property type="match status" value="1"/>
</dbReference>
<dbReference type="NCBIfam" id="TIGR01614">
    <property type="entry name" value="PME_inhib"/>
    <property type="match status" value="1"/>
</dbReference>
<evidence type="ECO:0000313" key="6">
    <source>
        <dbReference type="Proteomes" id="UP000436088"/>
    </source>
</evidence>
<gene>
    <name evidence="5" type="ORF">F3Y22_tig00000340pilonHSYRG00827</name>
</gene>
<name>A0A6A3D8D5_HIBSY</name>
<proteinExistence type="inferred from homology"/>
<feature type="domain" description="Pectinesterase inhibitor" evidence="4">
    <location>
        <begin position="166"/>
        <end position="310"/>
    </location>
</feature>
<dbReference type="Pfam" id="PF04043">
    <property type="entry name" value="PMEI"/>
    <property type="match status" value="1"/>
</dbReference>
<comment type="similarity">
    <text evidence="3">Belongs to the PMEI family.</text>
</comment>
<dbReference type="InterPro" id="IPR034087">
    <property type="entry name" value="C/VIF1"/>
</dbReference>
<evidence type="ECO:0000259" key="4">
    <source>
        <dbReference type="SMART" id="SM00856"/>
    </source>
</evidence>
<evidence type="ECO:0000256" key="3">
    <source>
        <dbReference type="ARBA" id="ARBA00038471"/>
    </source>
</evidence>
<evidence type="ECO:0000313" key="5">
    <source>
        <dbReference type="EMBL" id="KAE8735621.1"/>
    </source>
</evidence>
<dbReference type="AlphaFoldDB" id="A0A6A3D8D5"/>
<dbReference type="PANTHER" id="PTHR35357:SF8">
    <property type="entry name" value="OS01G0111000 PROTEIN"/>
    <property type="match status" value="1"/>
</dbReference>
<keyword evidence="6" id="KW-1185">Reference proteome</keyword>
<dbReference type="InterPro" id="IPR006501">
    <property type="entry name" value="Pectinesterase_inhib_dom"/>
</dbReference>
<dbReference type="CDD" id="cd15796">
    <property type="entry name" value="CIF_like"/>
    <property type="match status" value="1"/>
</dbReference>
<accession>A0A6A3D8D5</accession>
<keyword evidence="2" id="KW-1015">Disulfide bond</keyword>
<protein>
    <submittedName>
        <fullName evidence="5">Poly(A) polymerase, putative isoform 1</fullName>
    </submittedName>
</protein>
<dbReference type="Proteomes" id="UP000436088">
    <property type="component" value="Unassembled WGS sequence"/>
</dbReference>
<dbReference type="GO" id="GO:0004857">
    <property type="term" value="F:enzyme inhibitor activity"/>
    <property type="evidence" value="ECO:0007669"/>
    <property type="project" value="InterPro"/>
</dbReference>
<keyword evidence="1" id="KW-0732">Signal</keyword>
<evidence type="ECO:0000256" key="1">
    <source>
        <dbReference type="ARBA" id="ARBA00022729"/>
    </source>
</evidence>
<dbReference type="Gene3D" id="1.20.140.40">
    <property type="entry name" value="Invertase/pectin methylesterase inhibitor family protein"/>
    <property type="match status" value="1"/>
</dbReference>
<sequence>MDSSISSSSGLHSLLSDGLETGLCWPPRHSLVVHPFKLVVCPPKLCNISPSTVRDGVAAHALICQMSGSTNVMETYCREYVVAELDCCVAFDVNAHSAPNMGFEGLKNMETVAFDVNAYSTANLCLDGQHGLKNMESDVIFSWAGECGAGGCGAGGCRVAMELHGHGADLIQTTCQRTPFYYLCVSTLRLDPQSSGADVAGLARIGANKLKAKATATLPQITGLLKVTKDPNLEMALSEYVDYYNAIVKYDIPEAIEAVVKGDPKFGAEGVNDAANEADACGRRFKTQPKFPIYGSNKVVHDLSVVVASIVQLLL</sequence>
<dbReference type="FunFam" id="1.20.140.40:FF:000009">
    <property type="entry name" value="Invertase/pectin methylesterase inhibitor family protein"/>
    <property type="match status" value="1"/>
</dbReference>
<organism evidence="5 6">
    <name type="scientific">Hibiscus syriacus</name>
    <name type="common">Rose of Sharon</name>
    <dbReference type="NCBI Taxonomy" id="106335"/>
    <lineage>
        <taxon>Eukaryota</taxon>
        <taxon>Viridiplantae</taxon>
        <taxon>Streptophyta</taxon>
        <taxon>Embryophyta</taxon>
        <taxon>Tracheophyta</taxon>
        <taxon>Spermatophyta</taxon>
        <taxon>Magnoliopsida</taxon>
        <taxon>eudicotyledons</taxon>
        <taxon>Gunneridae</taxon>
        <taxon>Pentapetalae</taxon>
        <taxon>rosids</taxon>
        <taxon>malvids</taxon>
        <taxon>Malvales</taxon>
        <taxon>Malvaceae</taxon>
        <taxon>Malvoideae</taxon>
        <taxon>Hibiscus</taxon>
    </lineage>
</organism>
<dbReference type="SMART" id="SM00856">
    <property type="entry name" value="PMEI"/>
    <property type="match status" value="1"/>
</dbReference>
<evidence type="ECO:0000256" key="2">
    <source>
        <dbReference type="ARBA" id="ARBA00023157"/>
    </source>
</evidence>
<dbReference type="EMBL" id="VEPZ02000032">
    <property type="protein sequence ID" value="KAE8735621.1"/>
    <property type="molecule type" value="Genomic_DNA"/>
</dbReference>
<comment type="caution">
    <text evidence="5">The sequence shown here is derived from an EMBL/GenBank/DDBJ whole genome shotgun (WGS) entry which is preliminary data.</text>
</comment>
<dbReference type="SUPFAM" id="SSF101148">
    <property type="entry name" value="Plant invertase/pectin methylesterase inhibitor"/>
    <property type="match status" value="1"/>
</dbReference>